<organism evidence="1">
    <name type="scientific">Lepeophtheirus salmonis</name>
    <name type="common">Salmon louse</name>
    <name type="synonym">Caligus salmonis</name>
    <dbReference type="NCBI Taxonomy" id="72036"/>
    <lineage>
        <taxon>Eukaryota</taxon>
        <taxon>Metazoa</taxon>
        <taxon>Ecdysozoa</taxon>
        <taxon>Arthropoda</taxon>
        <taxon>Crustacea</taxon>
        <taxon>Multicrustacea</taxon>
        <taxon>Hexanauplia</taxon>
        <taxon>Copepoda</taxon>
        <taxon>Siphonostomatoida</taxon>
        <taxon>Caligidae</taxon>
        <taxon>Lepeophtheirus</taxon>
    </lineage>
</organism>
<dbReference type="AlphaFoldDB" id="A0A0K2VIA7"/>
<accession>A0A0K2VIA7</accession>
<sequence>MSSLSSHHLLHPAPTGFACPDDFCKIDNIPLPRNGALQGRDALVADLADLPLQLPLPVAIIRIEVG</sequence>
<evidence type="ECO:0000313" key="1">
    <source>
        <dbReference type="EMBL" id="CDW49927.1"/>
    </source>
</evidence>
<protein>
    <submittedName>
        <fullName evidence="1">Uncharacterized protein</fullName>
    </submittedName>
</protein>
<reference evidence="1" key="1">
    <citation type="submission" date="2014-05" db="EMBL/GenBank/DDBJ databases">
        <authorList>
            <person name="Chronopoulou M."/>
        </authorList>
    </citation>
    <scope>NUCLEOTIDE SEQUENCE</scope>
    <source>
        <tissue evidence="1">Whole organism</tissue>
    </source>
</reference>
<dbReference type="EMBL" id="HACA01032566">
    <property type="protein sequence ID" value="CDW49927.1"/>
    <property type="molecule type" value="Transcribed_RNA"/>
</dbReference>
<name>A0A0K2VIA7_LEPSM</name>
<proteinExistence type="predicted"/>